<keyword evidence="2" id="KW-1185">Reference proteome</keyword>
<dbReference type="AlphaFoldDB" id="A0A1I7WG99"/>
<evidence type="ECO:0000313" key="3">
    <source>
        <dbReference type="WBParaSite" id="Hba_04012"/>
    </source>
</evidence>
<dbReference type="Pfam" id="PF00176">
    <property type="entry name" value="SNF2-rel_dom"/>
    <property type="match status" value="1"/>
</dbReference>
<feature type="domain" description="SNF2 N-terminal" evidence="1">
    <location>
        <begin position="5"/>
        <end position="46"/>
    </location>
</feature>
<sequence>MNSDYQIEGISAMRSWHRNGHGGINGDEMGLGKTCQMVQIVVECYSTYFLRLIILRSPSDSNQANLIVECLCSKSREPAVSTAQRLFWLCKRVLSLV</sequence>
<proteinExistence type="predicted"/>
<dbReference type="InterPro" id="IPR038718">
    <property type="entry name" value="SNF2-like_sf"/>
</dbReference>
<accession>A0A1I7WG99</accession>
<dbReference type="SUPFAM" id="SSF52540">
    <property type="entry name" value="P-loop containing nucleoside triphosphate hydrolases"/>
    <property type="match status" value="1"/>
</dbReference>
<dbReference type="Proteomes" id="UP000095283">
    <property type="component" value="Unplaced"/>
</dbReference>
<dbReference type="GO" id="GO:0005524">
    <property type="term" value="F:ATP binding"/>
    <property type="evidence" value="ECO:0007669"/>
    <property type="project" value="InterPro"/>
</dbReference>
<dbReference type="InterPro" id="IPR000330">
    <property type="entry name" value="SNF2_N"/>
</dbReference>
<dbReference type="WBParaSite" id="Hba_04012">
    <property type="protein sequence ID" value="Hba_04012"/>
    <property type="gene ID" value="Hba_04012"/>
</dbReference>
<dbReference type="Gene3D" id="3.40.50.10810">
    <property type="entry name" value="Tandem AAA-ATPase domain"/>
    <property type="match status" value="1"/>
</dbReference>
<evidence type="ECO:0000313" key="2">
    <source>
        <dbReference type="Proteomes" id="UP000095283"/>
    </source>
</evidence>
<name>A0A1I7WG99_HETBA</name>
<dbReference type="InterPro" id="IPR027417">
    <property type="entry name" value="P-loop_NTPase"/>
</dbReference>
<protein>
    <submittedName>
        <fullName evidence="3">SNF2_N domain-containing protein</fullName>
    </submittedName>
</protein>
<organism evidence="2 3">
    <name type="scientific">Heterorhabditis bacteriophora</name>
    <name type="common">Entomopathogenic nematode worm</name>
    <dbReference type="NCBI Taxonomy" id="37862"/>
    <lineage>
        <taxon>Eukaryota</taxon>
        <taxon>Metazoa</taxon>
        <taxon>Ecdysozoa</taxon>
        <taxon>Nematoda</taxon>
        <taxon>Chromadorea</taxon>
        <taxon>Rhabditida</taxon>
        <taxon>Rhabditina</taxon>
        <taxon>Rhabditomorpha</taxon>
        <taxon>Strongyloidea</taxon>
        <taxon>Heterorhabditidae</taxon>
        <taxon>Heterorhabditis</taxon>
    </lineage>
</organism>
<evidence type="ECO:0000259" key="1">
    <source>
        <dbReference type="Pfam" id="PF00176"/>
    </source>
</evidence>
<reference evidence="3" key="1">
    <citation type="submission" date="2016-11" db="UniProtKB">
        <authorList>
            <consortium name="WormBaseParasite"/>
        </authorList>
    </citation>
    <scope>IDENTIFICATION</scope>
</reference>